<dbReference type="EC" id="1.14.13.59" evidence="4"/>
<evidence type="ECO:0000256" key="13">
    <source>
        <dbReference type="ARBA" id="ARBA00032493"/>
    </source>
</evidence>
<dbReference type="Pfam" id="PF13434">
    <property type="entry name" value="Lys_Orn_oxgnase"/>
    <property type="match status" value="1"/>
</dbReference>
<dbReference type="EMBL" id="LT629766">
    <property type="protein sequence ID" value="SDS27863.1"/>
    <property type="molecule type" value="Genomic_DNA"/>
</dbReference>
<evidence type="ECO:0000256" key="4">
    <source>
        <dbReference type="ARBA" id="ARBA00013076"/>
    </source>
</evidence>
<reference evidence="17" key="1">
    <citation type="submission" date="2016-10" db="EMBL/GenBank/DDBJ databases">
        <authorList>
            <person name="Varghese N."/>
            <person name="Submissions S."/>
        </authorList>
    </citation>
    <scope>NUCLEOTIDE SEQUENCE [LARGE SCALE GENOMIC DNA]</scope>
    <source>
        <strain evidence="17">DSM 23676</strain>
    </source>
</reference>
<evidence type="ECO:0000256" key="9">
    <source>
        <dbReference type="ARBA" id="ARBA00023002"/>
    </source>
</evidence>
<evidence type="ECO:0000256" key="12">
    <source>
        <dbReference type="ARBA" id="ARBA00031158"/>
    </source>
</evidence>
<dbReference type="Gene3D" id="3.50.50.60">
    <property type="entry name" value="FAD/NAD(P)-binding domain"/>
    <property type="match status" value="1"/>
</dbReference>
<evidence type="ECO:0000256" key="7">
    <source>
        <dbReference type="ARBA" id="ARBA00022827"/>
    </source>
</evidence>
<proteinExistence type="inferred from homology"/>
<keyword evidence="10" id="KW-0503">Monooxygenase</keyword>
<protein>
    <recommendedName>
        <fullName evidence="5">L-lysine N6-monooxygenase MbtG</fullName>
        <ecNumber evidence="4">1.14.13.59</ecNumber>
    </recommendedName>
    <alternativeName>
        <fullName evidence="14">Lysine 6-N-hydroxylase</fullName>
    </alternativeName>
    <alternativeName>
        <fullName evidence="13">Lysine N6-hydroxylase</fullName>
    </alternativeName>
    <alternativeName>
        <fullName evidence="11">Lysine-N-oxygenase</fullName>
    </alternativeName>
    <alternativeName>
        <fullName evidence="12">Mycobactin synthase protein G</fullName>
    </alternativeName>
</protein>
<evidence type="ECO:0000256" key="2">
    <source>
        <dbReference type="ARBA" id="ARBA00004924"/>
    </source>
</evidence>
<evidence type="ECO:0000256" key="5">
    <source>
        <dbReference type="ARBA" id="ARBA00016406"/>
    </source>
</evidence>
<dbReference type="PANTHER" id="PTHR42802">
    <property type="entry name" value="MONOOXYGENASE"/>
    <property type="match status" value="1"/>
</dbReference>
<evidence type="ECO:0000256" key="3">
    <source>
        <dbReference type="ARBA" id="ARBA00007588"/>
    </source>
</evidence>
<dbReference type="GO" id="GO:0047091">
    <property type="term" value="F:L-lysine 6-monooxygenase (NADPH) activity"/>
    <property type="evidence" value="ECO:0007669"/>
    <property type="project" value="UniProtKB-EC"/>
</dbReference>
<keyword evidence="7" id="KW-0274">FAD</keyword>
<dbReference type="InterPro" id="IPR025700">
    <property type="entry name" value="Lys/Orn_oxygenase"/>
</dbReference>
<gene>
    <name evidence="16" type="ORF">SAMN04489752_1364</name>
</gene>
<keyword evidence="8" id="KW-0521">NADP</keyword>
<dbReference type="STRING" id="1136497.SAMN04489752_1364"/>
<evidence type="ECO:0000313" key="16">
    <source>
        <dbReference type="EMBL" id="SDS27863.1"/>
    </source>
</evidence>
<evidence type="ECO:0000256" key="6">
    <source>
        <dbReference type="ARBA" id="ARBA00022630"/>
    </source>
</evidence>
<comment type="similarity">
    <text evidence="3">Belongs to the lysine N(6)-hydroxylase/L-ornithine N(5)-oxygenase family.</text>
</comment>
<evidence type="ECO:0000256" key="14">
    <source>
        <dbReference type="ARBA" id="ARBA00032738"/>
    </source>
</evidence>
<name>A0A1H1QWW5_9MICO</name>
<evidence type="ECO:0000256" key="8">
    <source>
        <dbReference type="ARBA" id="ARBA00022857"/>
    </source>
</evidence>
<keyword evidence="9" id="KW-0560">Oxidoreductase</keyword>
<dbReference type="PANTHER" id="PTHR42802:SF1">
    <property type="entry name" value="L-ORNITHINE N(5)-MONOOXYGENASE"/>
    <property type="match status" value="1"/>
</dbReference>
<evidence type="ECO:0000256" key="1">
    <source>
        <dbReference type="ARBA" id="ARBA00001974"/>
    </source>
</evidence>
<evidence type="ECO:0000256" key="15">
    <source>
        <dbReference type="ARBA" id="ARBA00048407"/>
    </source>
</evidence>
<dbReference type="InterPro" id="IPR036188">
    <property type="entry name" value="FAD/NAD-bd_sf"/>
</dbReference>
<dbReference type="OrthoDB" id="7527071at2"/>
<dbReference type="SUPFAM" id="SSF51905">
    <property type="entry name" value="FAD/NAD(P)-binding domain"/>
    <property type="match status" value="1"/>
</dbReference>
<comment type="catalytic activity">
    <reaction evidence="15">
        <text>L-lysine + NADPH + O2 = N(6)-hydroxy-L-lysine + NADP(+) + H2O</text>
        <dbReference type="Rhea" id="RHEA:23228"/>
        <dbReference type="ChEBI" id="CHEBI:15377"/>
        <dbReference type="ChEBI" id="CHEBI:15379"/>
        <dbReference type="ChEBI" id="CHEBI:32551"/>
        <dbReference type="ChEBI" id="CHEBI:57783"/>
        <dbReference type="ChEBI" id="CHEBI:57820"/>
        <dbReference type="ChEBI" id="CHEBI:58349"/>
        <dbReference type="EC" id="1.14.13.59"/>
    </reaction>
</comment>
<keyword evidence="6" id="KW-0285">Flavoprotein</keyword>
<comment type="cofactor">
    <cofactor evidence="1">
        <name>FAD</name>
        <dbReference type="ChEBI" id="CHEBI:57692"/>
    </cofactor>
</comment>
<sequence>MSADSTHIHDILGVGIGPFGLGLAALSEPLNDVDAIFVDQRPEFRWHPGMMIEGSTIQVPFLADLVTMADPTSPYSFLNFLKERRRLYPFYIRESFYPLRAEFDEYCRWVAAQLDSLRWNRRVVSVTKEDGVFTALTEVADDSGSIVTTETYRARHLVLGVGTQPVLPPALQGVSGDGNADTAGPLIHTADYLENREALLESGAITIVGSGQSAAEIYRDLIDDAEDRGVRLDWVTRSPRFFPMEYTKLTLEMTSPEYTDHFRALPDELRERVGREQRTLYKGISADLVDDIHDTLYRLSRCGRRLLTNLISEAELETADIDPISGEFLLGFRNTALDKTFTRRSGSVVAATGFKSQVPDFLSPLGDDIRLDSRGRLDVSRHYTINDEGTIHVVGGEEHTHGVTAPDLGFGPWRASVVLAAVTGREPYPIERTIAFQTFGVPADESDASALTAADSTDAGSAAGSIDHDSAAGSAAFALDDSKEMTHA</sequence>
<organism evidence="16 17">
    <name type="scientific">Brevibacterium siliguriense</name>
    <dbReference type="NCBI Taxonomy" id="1136497"/>
    <lineage>
        <taxon>Bacteria</taxon>
        <taxon>Bacillati</taxon>
        <taxon>Actinomycetota</taxon>
        <taxon>Actinomycetes</taxon>
        <taxon>Micrococcales</taxon>
        <taxon>Brevibacteriaceae</taxon>
        <taxon>Brevibacterium</taxon>
    </lineage>
</organism>
<dbReference type="RefSeq" id="WP_092011613.1">
    <property type="nucleotide sequence ID" value="NZ_LT629766.1"/>
</dbReference>
<dbReference type="AlphaFoldDB" id="A0A1H1QWW5"/>
<accession>A0A1H1QWW5</accession>
<evidence type="ECO:0000256" key="11">
    <source>
        <dbReference type="ARBA" id="ARBA00029939"/>
    </source>
</evidence>
<keyword evidence="17" id="KW-1185">Reference proteome</keyword>
<evidence type="ECO:0000256" key="10">
    <source>
        <dbReference type="ARBA" id="ARBA00023033"/>
    </source>
</evidence>
<comment type="pathway">
    <text evidence="2">Siderophore biosynthesis.</text>
</comment>
<dbReference type="Proteomes" id="UP000199597">
    <property type="component" value="Chromosome I"/>
</dbReference>
<evidence type="ECO:0000313" key="17">
    <source>
        <dbReference type="Proteomes" id="UP000199597"/>
    </source>
</evidence>